<dbReference type="EMBL" id="LN681225">
    <property type="protein sequence ID" value="CEK10759.1"/>
    <property type="molecule type" value="Genomic_DNA"/>
</dbReference>
<name>A0A0A8UVG8_LEGHA</name>
<dbReference type="Pfam" id="PF13472">
    <property type="entry name" value="Lipase_GDSL_2"/>
    <property type="match status" value="1"/>
</dbReference>
<proteinExistence type="predicted"/>
<keyword evidence="2" id="KW-0378">Hydrolase</keyword>
<dbReference type="SUPFAM" id="SSF52266">
    <property type="entry name" value="SGNH hydrolase"/>
    <property type="match status" value="1"/>
</dbReference>
<protein>
    <submittedName>
        <fullName evidence="2">Lipase/acylhydrolase family protein</fullName>
    </submittedName>
</protein>
<evidence type="ECO:0000313" key="3">
    <source>
        <dbReference type="Proteomes" id="UP000032803"/>
    </source>
</evidence>
<feature type="domain" description="SGNH hydrolase-type esterase" evidence="1">
    <location>
        <begin position="55"/>
        <end position="210"/>
    </location>
</feature>
<dbReference type="InterPro" id="IPR051532">
    <property type="entry name" value="Ester_Hydrolysis_Enzymes"/>
</dbReference>
<reference evidence="3" key="1">
    <citation type="submission" date="2014-09" db="EMBL/GenBank/DDBJ databases">
        <authorList>
            <person name="Gomez-Valero L."/>
        </authorList>
    </citation>
    <scope>NUCLEOTIDE SEQUENCE [LARGE SCALE GENOMIC DNA]</scope>
    <source>
        <strain evidence="3">ATCC35250</strain>
    </source>
</reference>
<dbReference type="AlphaFoldDB" id="A0A0A8UVG8"/>
<organism evidence="2 3">
    <name type="scientific">Legionella hackeliae</name>
    <dbReference type="NCBI Taxonomy" id="449"/>
    <lineage>
        <taxon>Bacteria</taxon>
        <taxon>Pseudomonadati</taxon>
        <taxon>Pseudomonadota</taxon>
        <taxon>Gammaproteobacteria</taxon>
        <taxon>Legionellales</taxon>
        <taxon>Legionellaceae</taxon>
        <taxon>Legionella</taxon>
    </lineage>
</organism>
<dbReference type="InterPro" id="IPR013830">
    <property type="entry name" value="SGNH_hydro"/>
</dbReference>
<dbReference type="GO" id="GO:0004622">
    <property type="term" value="F:phosphatidylcholine lysophospholipase activity"/>
    <property type="evidence" value="ECO:0007669"/>
    <property type="project" value="TreeGrafter"/>
</dbReference>
<accession>A0A0A8UVG8</accession>
<evidence type="ECO:0000313" key="2">
    <source>
        <dbReference type="EMBL" id="CEK10759.1"/>
    </source>
</evidence>
<dbReference type="Proteomes" id="UP000032803">
    <property type="component" value="Chromosome I"/>
</dbReference>
<dbReference type="PANTHER" id="PTHR30383:SF5">
    <property type="entry name" value="SGNH HYDROLASE-TYPE ESTERASE DOMAIN-CONTAINING PROTEIN"/>
    <property type="match status" value="1"/>
</dbReference>
<dbReference type="InterPro" id="IPR036514">
    <property type="entry name" value="SGNH_hydro_sf"/>
</dbReference>
<dbReference type="Gene3D" id="3.40.50.1110">
    <property type="entry name" value="SGNH hydrolase"/>
    <property type="match status" value="1"/>
</dbReference>
<sequence length="222" mass="24968">MSGWIFTDGLKDKMKAIIFAIGILYSLFGHSYQLPRDAVLEVYKESKLTADVVMIGDSITWIAPWSDLFANVNIANRGVSADSSAAILYRMDSILSTHPKKAFLMFGINDFLNHIPVDKAFDNYIKIINQLTQQNIETVVQSTLYCSTEKLPACYSINLQVNELNAKLKNYAMNNNLTFIDLNSILSTPKKGLMAKYSPDGIHVNIEAYKEWAKLIDDKINS</sequence>
<dbReference type="KEGG" id="lha:LHA_1720"/>
<dbReference type="STRING" id="449.LHA_1720"/>
<evidence type="ECO:0000259" key="1">
    <source>
        <dbReference type="Pfam" id="PF13472"/>
    </source>
</evidence>
<keyword evidence="3" id="KW-1185">Reference proteome</keyword>
<dbReference type="RefSeq" id="WP_058393225.1">
    <property type="nucleotide sequence ID" value="NZ_LN681225.1"/>
</dbReference>
<gene>
    <name evidence="2" type="ORF">LHA_1720</name>
</gene>
<dbReference type="HOGENOM" id="CLU_051989_6_3_6"/>
<dbReference type="PANTHER" id="PTHR30383">
    <property type="entry name" value="THIOESTERASE 1/PROTEASE 1/LYSOPHOSPHOLIPASE L1"/>
    <property type="match status" value="1"/>
</dbReference>